<accession>A0A2H4YEX0</accession>
<gene>
    <name evidence="2" type="ORF">Ah1_00192</name>
</gene>
<dbReference type="EMBL" id="MG250483">
    <property type="protein sequence ID" value="AUE22712.1"/>
    <property type="molecule type" value="Genomic_DNA"/>
</dbReference>
<organism evidence="2 3">
    <name type="scientific">Aeromonas phage Ah1</name>
    <dbReference type="NCBI Taxonomy" id="2053701"/>
    <lineage>
        <taxon>Viruses</taxon>
        <taxon>Duplodnaviria</taxon>
        <taxon>Heunggongvirae</taxon>
        <taxon>Uroviricota</taxon>
        <taxon>Caudoviricetes</taxon>
        <taxon>Pantevenvirales</taxon>
        <taxon>Straboviridae</taxon>
        <taxon>Cinqassovirus</taxon>
        <taxon>Cinqassovirus ah1</taxon>
    </lineage>
</organism>
<keyword evidence="1" id="KW-0812">Transmembrane</keyword>
<reference evidence="2 3" key="1">
    <citation type="submission" date="2017-10" db="EMBL/GenBank/DDBJ databases">
        <title>Antibacterial composition for extension of chilled fish shelf life and decreasing of risk of food-borne infections, bacteriophage strains for its preparation.</title>
        <authorList>
            <person name="Zulkarneev E.R."/>
            <person name="Aleshkin A.V."/>
            <person name="Rubalsky O.V."/>
            <person name="Kiseleva I.A."/>
            <person name="Rubalskii E.O."/>
            <person name="Lebedev S.N."/>
        </authorList>
    </citation>
    <scope>NUCLEOTIDE SEQUENCE [LARGE SCALE GENOMIC DNA]</scope>
</reference>
<proteinExistence type="predicted"/>
<dbReference type="Proteomes" id="UP000240934">
    <property type="component" value="Segment"/>
</dbReference>
<protein>
    <submittedName>
        <fullName evidence="2">Uncharacterized protein</fullName>
    </submittedName>
</protein>
<sequence length="58" mass="6601">MNKFLLQSLCRVMIRSVEKVNYRKQSKCKCGNFLPYGLTISGAVAASMPFYMCVNCEK</sequence>
<keyword evidence="3" id="KW-1185">Reference proteome</keyword>
<keyword evidence="1" id="KW-0472">Membrane</keyword>
<evidence type="ECO:0000313" key="3">
    <source>
        <dbReference type="Proteomes" id="UP000240934"/>
    </source>
</evidence>
<keyword evidence="1" id="KW-1133">Transmembrane helix</keyword>
<evidence type="ECO:0000313" key="2">
    <source>
        <dbReference type="EMBL" id="AUE22712.1"/>
    </source>
</evidence>
<name>A0A2H4YEX0_9CAUD</name>
<feature type="transmembrane region" description="Helical" evidence="1">
    <location>
        <begin position="33"/>
        <end position="52"/>
    </location>
</feature>
<evidence type="ECO:0000256" key="1">
    <source>
        <dbReference type="SAM" id="Phobius"/>
    </source>
</evidence>